<dbReference type="PROSITE" id="PS51198">
    <property type="entry name" value="UVRD_HELICASE_ATP_BIND"/>
    <property type="match status" value="1"/>
</dbReference>
<evidence type="ECO:0000256" key="8">
    <source>
        <dbReference type="ARBA" id="ARBA00023125"/>
    </source>
</evidence>
<proteinExistence type="predicted"/>
<dbReference type="Pfam" id="PF13361">
    <property type="entry name" value="UvrD_C"/>
    <property type="match status" value="1"/>
</dbReference>
<organism evidence="17 18">
    <name type="scientific">Bacteroides humanifaecis</name>
    <dbReference type="NCBI Taxonomy" id="2792859"/>
    <lineage>
        <taxon>Bacteria</taxon>
        <taxon>Pseudomonadati</taxon>
        <taxon>Bacteroidota</taxon>
        <taxon>Bacteroidia</taxon>
        <taxon>Bacteroidales</taxon>
        <taxon>Bacteroidaceae</taxon>
        <taxon>Bacteroides</taxon>
    </lineage>
</organism>
<reference evidence="17 18" key="1">
    <citation type="submission" date="2024-05" db="EMBL/GenBank/DDBJ databases">
        <title>Human gut microbiome strain richness.</title>
        <authorList>
            <person name="Chen-Liaw A."/>
        </authorList>
    </citation>
    <scope>NUCLEOTIDE SEQUENCE [LARGE SCALE GENOMIC DNA]</scope>
    <source>
        <strain evidence="17 18">1001271st1_B1_1001271B_150615</strain>
    </source>
</reference>
<feature type="binding site" evidence="14">
    <location>
        <begin position="21"/>
        <end position="28"/>
    </location>
    <ligand>
        <name>ATP</name>
        <dbReference type="ChEBI" id="CHEBI:30616"/>
    </ligand>
</feature>
<evidence type="ECO:0000256" key="4">
    <source>
        <dbReference type="ARBA" id="ARBA00022801"/>
    </source>
</evidence>
<dbReference type="Pfam" id="PF00580">
    <property type="entry name" value="UvrD-helicase"/>
    <property type="match status" value="1"/>
</dbReference>
<keyword evidence="4 14" id="KW-0378">Hydrolase</keyword>
<dbReference type="PANTHER" id="PTHR11070:SF67">
    <property type="entry name" value="DNA 3'-5' HELICASE"/>
    <property type="match status" value="1"/>
</dbReference>
<comment type="catalytic activity">
    <reaction evidence="11">
        <text>Couples ATP hydrolysis with the unwinding of duplex DNA by translocating in the 3'-5' direction.</text>
        <dbReference type="EC" id="5.6.2.4"/>
    </reaction>
</comment>
<keyword evidence="9" id="KW-0234">DNA repair</keyword>
<keyword evidence="6" id="KW-0269">Exonuclease</keyword>
<comment type="caution">
    <text evidence="17">The sequence shown here is derived from an EMBL/GenBank/DDBJ whole genome shotgun (WGS) entry which is preliminary data.</text>
</comment>
<evidence type="ECO:0000313" key="17">
    <source>
        <dbReference type="EMBL" id="MEO4937241.1"/>
    </source>
</evidence>
<dbReference type="EMBL" id="JBDQBE010000004">
    <property type="protein sequence ID" value="MEO4937241.1"/>
    <property type="molecule type" value="Genomic_DNA"/>
</dbReference>
<feature type="domain" description="UvrD-like helicase C-terminal" evidence="16">
    <location>
        <begin position="504"/>
        <end position="768"/>
    </location>
</feature>
<dbReference type="Proteomes" id="UP001491715">
    <property type="component" value="Unassembled WGS sequence"/>
</dbReference>
<evidence type="ECO:0000256" key="2">
    <source>
        <dbReference type="ARBA" id="ARBA00022741"/>
    </source>
</evidence>
<keyword evidence="2 14" id="KW-0547">Nucleotide-binding</keyword>
<dbReference type="Gene3D" id="3.40.50.300">
    <property type="entry name" value="P-loop containing nucleotide triphosphate hydrolases"/>
    <property type="match status" value="4"/>
</dbReference>
<dbReference type="SUPFAM" id="SSF52540">
    <property type="entry name" value="P-loop containing nucleoside triphosphate hydrolases"/>
    <property type="match status" value="1"/>
</dbReference>
<accession>A0ABV0HTB6</accession>
<evidence type="ECO:0000256" key="9">
    <source>
        <dbReference type="ARBA" id="ARBA00023204"/>
    </source>
</evidence>
<sequence length="1126" mass="130493">MYVCRYILNAATYMELLVYKASAGSGKTFTLAVEYIKHLIINPRAYRQILAVTFTNKATAEMKERILTQLYGIWKGEPASKAYLERIKDEGLRIKDEKAGNGNNRLLTDEDIRQRAGMALQYMLHDYSRFRVETIDSFFQSVMRNLARELELSPNLSIELNNSEVLSDAVDSLIEKLTPTSPVLAWLLDYIDERIRDDKRWNVSNEVKSFGRNIFDESYIERGEKLRQCLRTPNTLKLYRDVLRDMETEALEQMKSFYDQFEGELEGHALTPEDLKGGARGIGSYFRKLRDGRLSDKDVLNATLQNSLTDAKNWATKTSSRKDDIIRLAETSLMPLLQEAERMRPQRNRTLNSCRLSLQHLNKLQLLNHIDEEVRTLNREHNRFLLSDTNALLHKLVREGDSSFVFEKIGANIRNVMIDEFQDTSRMQWDNFRLLLLEGLSQGADSLIVGDVKQSIYRWRNGDWGILNSLGNEELKMENRESSSPLNNFPVRVETLKTNRRSETNIIRFNNQVFTAAIDYLNALHLNELKEDCLPLKRAYADVVQESPKNTEYGYVKAAFLEPDDEHNYTEQTLLALGEEVQRLLEEGVTLNDITILVRKNKNIPPIADYFDKELHLSVVSDEAFRLDASLAICMLMDALRCLSNPENKIAEAALMENYKLQMTNDEQPEFTTATPLPEAFTSRRETLRLMPLYELLEELFSIFTMSCIEKQDAYLFSFFDAVTEYLQSNSSELDSFIRYWDETLCSKTIPSGEMDGIRILSIHKSKGLEFHTVLIPFCDWKLENETNNQLVWCIPPEEPYNAISLVPVNYSTTMAESIYRQDYLHERLQLWVDNLNLLYVAFTRAGKNLILWSRKEQKGTMSELLANTLPRIAKDGAGSWDEEAAIYENGKICLSSIPVSQHDADNPTDDEAKPLCYEQKPLYCERKPEVYEQQPVNRLSQKPVKLPVHMESMLHDIEFRQSNRSADFIAGVDEAESSQRFINRGRLLHTLFSAIETEEDIDNAISQLVFEGVIGRSETEEEIRDLTERAFSLPQVKDWYSGTWRLFNECDIIWQENGELRTRRPDRVMMRGEEIVVVDFKFGKPNKKYNKQVQRYMQLLVRMGYAAENIRGYLWYVEENNIEPV</sequence>
<feature type="domain" description="UvrD-like helicase ATP-binding" evidence="15">
    <location>
        <begin position="1"/>
        <end position="503"/>
    </location>
</feature>
<evidence type="ECO:0000256" key="1">
    <source>
        <dbReference type="ARBA" id="ARBA00022722"/>
    </source>
</evidence>
<evidence type="ECO:0000256" key="12">
    <source>
        <dbReference type="ARBA" id="ARBA00034808"/>
    </source>
</evidence>
<dbReference type="EC" id="5.6.2.4" evidence="12"/>
<keyword evidence="5 14" id="KW-0347">Helicase</keyword>
<dbReference type="InterPro" id="IPR027417">
    <property type="entry name" value="P-loop_NTPase"/>
</dbReference>
<evidence type="ECO:0000256" key="3">
    <source>
        <dbReference type="ARBA" id="ARBA00022763"/>
    </source>
</evidence>
<evidence type="ECO:0000259" key="15">
    <source>
        <dbReference type="PROSITE" id="PS51198"/>
    </source>
</evidence>
<evidence type="ECO:0000256" key="6">
    <source>
        <dbReference type="ARBA" id="ARBA00022839"/>
    </source>
</evidence>
<evidence type="ECO:0000256" key="7">
    <source>
        <dbReference type="ARBA" id="ARBA00022840"/>
    </source>
</evidence>
<evidence type="ECO:0000259" key="16">
    <source>
        <dbReference type="PROSITE" id="PS51217"/>
    </source>
</evidence>
<keyword evidence="8" id="KW-0238">DNA-binding</keyword>
<keyword evidence="3" id="KW-0227">DNA damage</keyword>
<gene>
    <name evidence="17" type="ORF">ABHZ06_05050</name>
</gene>
<dbReference type="InterPro" id="IPR014017">
    <property type="entry name" value="DNA_helicase_UvrD-like_C"/>
</dbReference>
<keyword evidence="7 14" id="KW-0067">ATP-binding</keyword>
<evidence type="ECO:0000256" key="14">
    <source>
        <dbReference type="PROSITE-ProRule" id="PRU00560"/>
    </source>
</evidence>
<dbReference type="PANTHER" id="PTHR11070">
    <property type="entry name" value="UVRD / RECB / PCRA DNA HELICASE FAMILY MEMBER"/>
    <property type="match status" value="1"/>
</dbReference>
<evidence type="ECO:0000256" key="5">
    <source>
        <dbReference type="ARBA" id="ARBA00022806"/>
    </source>
</evidence>
<comment type="catalytic activity">
    <reaction evidence="13">
        <text>ATP + H2O = ADP + phosphate + H(+)</text>
        <dbReference type="Rhea" id="RHEA:13065"/>
        <dbReference type="ChEBI" id="CHEBI:15377"/>
        <dbReference type="ChEBI" id="CHEBI:15378"/>
        <dbReference type="ChEBI" id="CHEBI:30616"/>
        <dbReference type="ChEBI" id="CHEBI:43474"/>
        <dbReference type="ChEBI" id="CHEBI:456216"/>
        <dbReference type="EC" id="5.6.2.4"/>
    </reaction>
</comment>
<name>A0ABV0HTB6_9BACE</name>
<dbReference type="PROSITE" id="PS51217">
    <property type="entry name" value="UVRD_HELICASE_CTER"/>
    <property type="match status" value="1"/>
</dbReference>
<dbReference type="InterPro" id="IPR011604">
    <property type="entry name" value="PDDEXK-like_dom_sf"/>
</dbReference>
<keyword evidence="1" id="KW-0540">Nuclease</keyword>
<evidence type="ECO:0000256" key="10">
    <source>
        <dbReference type="ARBA" id="ARBA00023235"/>
    </source>
</evidence>
<evidence type="ECO:0000313" key="18">
    <source>
        <dbReference type="Proteomes" id="UP001491715"/>
    </source>
</evidence>
<evidence type="ECO:0000256" key="13">
    <source>
        <dbReference type="ARBA" id="ARBA00048988"/>
    </source>
</evidence>
<protein>
    <recommendedName>
        <fullName evidence="12">DNA 3'-5' helicase</fullName>
        <ecNumber evidence="12">5.6.2.4</ecNumber>
    </recommendedName>
</protein>
<dbReference type="InterPro" id="IPR000212">
    <property type="entry name" value="DNA_helicase_UvrD/REP"/>
</dbReference>
<dbReference type="InterPro" id="IPR014016">
    <property type="entry name" value="UvrD-like_ATP-bd"/>
</dbReference>
<evidence type="ECO:0000256" key="11">
    <source>
        <dbReference type="ARBA" id="ARBA00034617"/>
    </source>
</evidence>
<keyword evidence="10" id="KW-0413">Isomerase</keyword>
<dbReference type="Gene3D" id="3.90.320.10">
    <property type="match status" value="1"/>
</dbReference>
<keyword evidence="18" id="KW-1185">Reference proteome</keyword>